<evidence type="ECO:0000256" key="6">
    <source>
        <dbReference type="PIRSR" id="PIRSR028757-1"/>
    </source>
</evidence>
<dbReference type="PIRSF" id="PIRSF028757">
    <property type="entry name" value="LD-carboxypeptidase"/>
    <property type="match status" value="1"/>
</dbReference>
<dbReference type="AlphaFoldDB" id="F5XEC1"/>
<keyword evidence="2 9" id="KW-0121">Carboxypeptidase</keyword>
<dbReference type="Proteomes" id="UP000007947">
    <property type="component" value="Chromosome"/>
</dbReference>
<dbReference type="InterPro" id="IPR027478">
    <property type="entry name" value="LdcA_N"/>
</dbReference>
<feature type="domain" description="LD-carboxypeptidase C-terminal" evidence="8">
    <location>
        <begin position="199"/>
        <end position="313"/>
    </location>
</feature>
<evidence type="ECO:0000256" key="5">
    <source>
        <dbReference type="ARBA" id="ARBA00022825"/>
    </source>
</evidence>
<protein>
    <submittedName>
        <fullName evidence="9">LD-carboxypeptidase</fullName>
        <ecNumber evidence="9">3.4.17.13</ecNumber>
    </submittedName>
</protein>
<keyword evidence="5" id="KW-0720">Serine protease</keyword>
<dbReference type="MEROPS" id="S66.001"/>
<feature type="active site" description="Charge relay system" evidence="6">
    <location>
        <position position="298"/>
    </location>
</feature>
<name>F5XEC1_MICPN</name>
<accession>F5XEC1</accession>
<dbReference type="Gene3D" id="3.40.50.10740">
    <property type="entry name" value="Class I glutamine amidotransferase-like"/>
    <property type="match status" value="1"/>
</dbReference>
<feature type="active site" description="Nucleophile" evidence="6">
    <location>
        <position position="133"/>
    </location>
</feature>
<dbReference type="GO" id="GO:0106415">
    <property type="term" value="F:muramoyltetrapeptide carboxypeptidase activity"/>
    <property type="evidence" value="ECO:0007669"/>
    <property type="project" value="UniProtKB-EC"/>
</dbReference>
<evidence type="ECO:0000256" key="4">
    <source>
        <dbReference type="ARBA" id="ARBA00022801"/>
    </source>
</evidence>
<keyword evidence="10" id="KW-1185">Reference proteome</keyword>
<dbReference type="KEGG" id="mph:MLP_46550"/>
<dbReference type="Pfam" id="PF02016">
    <property type="entry name" value="Peptidase_S66"/>
    <property type="match status" value="1"/>
</dbReference>
<dbReference type="InterPro" id="IPR040449">
    <property type="entry name" value="Peptidase_S66_N"/>
</dbReference>
<dbReference type="SUPFAM" id="SSF52317">
    <property type="entry name" value="Class I glutamine amidotransferase-like"/>
    <property type="match status" value="1"/>
</dbReference>
<dbReference type="PANTHER" id="PTHR30237">
    <property type="entry name" value="MURAMOYLTETRAPEPTIDE CARBOXYPEPTIDASE"/>
    <property type="match status" value="1"/>
</dbReference>
<dbReference type="PANTHER" id="PTHR30237:SF2">
    <property type="entry name" value="MUREIN TETRAPEPTIDE CARBOXYPEPTIDASE"/>
    <property type="match status" value="1"/>
</dbReference>
<comment type="similarity">
    <text evidence="1">Belongs to the peptidase S66 family.</text>
</comment>
<dbReference type="GO" id="GO:0006508">
    <property type="term" value="P:proteolysis"/>
    <property type="evidence" value="ECO:0007669"/>
    <property type="project" value="UniProtKB-KW"/>
</dbReference>
<dbReference type="InterPro" id="IPR003507">
    <property type="entry name" value="S66_fam"/>
</dbReference>
<evidence type="ECO:0000313" key="10">
    <source>
        <dbReference type="Proteomes" id="UP000007947"/>
    </source>
</evidence>
<gene>
    <name evidence="9" type="ordered locus">MLP_46550</name>
</gene>
<dbReference type="EC" id="3.4.17.13" evidence="9"/>
<dbReference type="EMBL" id="AP012204">
    <property type="protein sequence ID" value="BAK37669.1"/>
    <property type="molecule type" value="Genomic_DNA"/>
</dbReference>
<evidence type="ECO:0000313" key="9">
    <source>
        <dbReference type="EMBL" id="BAK37669.1"/>
    </source>
</evidence>
<feature type="active site" description="Charge relay system" evidence="6">
    <location>
        <position position="228"/>
    </location>
</feature>
<dbReference type="InterPro" id="IPR040921">
    <property type="entry name" value="Peptidase_S66C"/>
</dbReference>
<dbReference type="HOGENOM" id="CLU_034346_3_1_11"/>
<dbReference type="eggNOG" id="COG1619">
    <property type="taxonomic scope" value="Bacteria"/>
</dbReference>
<dbReference type="CDD" id="cd07025">
    <property type="entry name" value="Peptidase_S66"/>
    <property type="match status" value="1"/>
</dbReference>
<organism evidence="9 10">
    <name type="scientific">Microlunatus phosphovorus (strain ATCC 700054 / DSM 10555 / JCM 9379 / NBRC 101784 / NCIMB 13414 / VKM Ac-1990 / NM-1)</name>
    <dbReference type="NCBI Taxonomy" id="1032480"/>
    <lineage>
        <taxon>Bacteria</taxon>
        <taxon>Bacillati</taxon>
        <taxon>Actinomycetota</taxon>
        <taxon>Actinomycetes</taxon>
        <taxon>Propionibacteriales</taxon>
        <taxon>Propionibacteriaceae</taxon>
        <taxon>Microlunatus</taxon>
    </lineage>
</organism>
<dbReference type="GO" id="GO:0008236">
    <property type="term" value="F:serine-type peptidase activity"/>
    <property type="evidence" value="ECO:0007669"/>
    <property type="project" value="UniProtKB-KW"/>
</dbReference>
<dbReference type="Gene3D" id="3.50.30.60">
    <property type="entry name" value="LD-carboxypeptidase A C-terminal domain-like"/>
    <property type="match status" value="1"/>
</dbReference>
<dbReference type="Pfam" id="PF17676">
    <property type="entry name" value="Peptidase_S66C"/>
    <property type="match status" value="1"/>
</dbReference>
<reference evidence="9 10" key="1">
    <citation type="submission" date="2011-05" db="EMBL/GenBank/DDBJ databases">
        <title>Whole genome sequence of Microlunatus phosphovorus NM-1.</title>
        <authorList>
            <person name="Hosoyama A."/>
            <person name="Sasaki K."/>
            <person name="Harada T."/>
            <person name="Igarashi R."/>
            <person name="Kawakoshi A."/>
            <person name="Sasagawa M."/>
            <person name="Fukada J."/>
            <person name="Nakamura S."/>
            <person name="Katano Y."/>
            <person name="Hanada S."/>
            <person name="Kamagata Y."/>
            <person name="Nakamura N."/>
            <person name="Yamazaki S."/>
            <person name="Fujita N."/>
        </authorList>
    </citation>
    <scope>NUCLEOTIDE SEQUENCE [LARGE SCALE GENOMIC DNA]</scope>
    <source>
        <strain evidence="10">ATCC 700054 / DSM 10555 / JCM 9379 / NBRC 101784 / NCIMB 13414 / VKM Ac-1990 / NM-1</strain>
    </source>
</reference>
<keyword evidence="4 9" id="KW-0378">Hydrolase</keyword>
<proteinExistence type="inferred from homology"/>
<dbReference type="STRING" id="1032480.MLP_46550"/>
<dbReference type="SUPFAM" id="SSF141986">
    <property type="entry name" value="LD-carboxypeptidase A C-terminal domain-like"/>
    <property type="match status" value="1"/>
</dbReference>
<sequence length="328" mass="34496">MLQAAGLRRRHRSALAPAIGRRWPQPLRPGDLVAVVAPSGPVSSDRLAHGVALLDSWGLRVRIQPHLLGRDSALPYLAAGDRQRAADLSNAWADPEVAAVWAARGGYGAQRMIDLLDWPTVRAAEPKWLVGFSDITALHTRLSRELDLVTVHGPSLASAGQLDDELSVAALRSLLMGPQPIAGATLVEGRSLVPGVAHGRLVGGNLSLIAADIGVEPAPETSAIAVFEDVGEDAYRVDRMLTQLLRSRWFEQIRGVAVGEFSPGRNAGPEAADLIVAVIADRLERLRIPIIADVPVGHGPRNLALPLGAAVTLSAPAPAGSPATLALA</sequence>
<dbReference type="InterPro" id="IPR029062">
    <property type="entry name" value="Class_I_gatase-like"/>
</dbReference>
<keyword evidence="3" id="KW-0645">Protease</keyword>
<feature type="domain" description="LD-carboxypeptidase N-terminal" evidence="7">
    <location>
        <begin position="33"/>
        <end position="153"/>
    </location>
</feature>
<evidence type="ECO:0000256" key="3">
    <source>
        <dbReference type="ARBA" id="ARBA00022670"/>
    </source>
</evidence>
<evidence type="ECO:0000259" key="7">
    <source>
        <dbReference type="Pfam" id="PF02016"/>
    </source>
</evidence>
<dbReference type="InterPro" id="IPR027461">
    <property type="entry name" value="Carboxypeptidase_A_C_sf"/>
</dbReference>
<evidence type="ECO:0000256" key="2">
    <source>
        <dbReference type="ARBA" id="ARBA00022645"/>
    </source>
</evidence>
<evidence type="ECO:0000256" key="1">
    <source>
        <dbReference type="ARBA" id="ARBA00010233"/>
    </source>
</evidence>
<evidence type="ECO:0000259" key="8">
    <source>
        <dbReference type="Pfam" id="PF17676"/>
    </source>
</evidence>